<dbReference type="EMBL" id="AJIL01000054">
    <property type="protein sequence ID" value="KNE98643.1"/>
    <property type="molecule type" value="Genomic_DNA"/>
</dbReference>
<protein>
    <submittedName>
        <fullName evidence="2">Uncharacterized protein</fullName>
    </submittedName>
</protein>
<name>A0A0L0VHB5_9BASI</name>
<organism evidence="2 3">
    <name type="scientific">Puccinia striiformis f. sp. tritici PST-78</name>
    <dbReference type="NCBI Taxonomy" id="1165861"/>
    <lineage>
        <taxon>Eukaryota</taxon>
        <taxon>Fungi</taxon>
        <taxon>Dikarya</taxon>
        <taxon>Basidiomycota</taxon>
        <taxon>Pucciniomycotina</taxon>
        <taxon>Pucciniomycetes</taxon>
        <taxon>Pucciniales</taxon>
        <taxon>Pucciniaceae</taxon>
        <taxon>Puccinia</taxon>
    </lineage>
</organism>
<feature type="compositionally biased region" description="Polar residues" evidence="1">
    <location>
        <begin position="131"/>
        <end position="140"/>
    </location>
</feature>
<feature type="region of interest" description="Disordered" evidence="1">
    <location>
        <begin position="119"/>
        <end position="142"/>
    </location>
</feature>
<sequence>MAHKNNIFPLIQDISTVVPASFCVDVPVPADLSMPPNALRSVCQLGGSPPAYPTDPYPYQFTIPGNTLEAANSFAAAMSATVRWKKTRTTETEATRLLPRKGCGKRPSVYFKLEYTQPQSQPPRRYAGHKGTNQNQQLAEGTSGVGSSLGFYWRTGSVL</sequence>
<evidence type="ECO:0000256" key="1">
    <source>
        <dbReference type="SAM" id="MobiDB-lite"/>
    </source>
</evidence>
<dbReference type="Proteomes" id="UP000054564">
    <property type="component" value="Unassembled WGS sequence"/>
</dbReference>
<evidence type="ECO:0000313" key="3">
    <source>
        <dbReference type="Proteomes" id="UP000054564"/>
    </source>
</evidence>
<gene>
    <name evidence="2" type="ORF">PSTG_08012</name>
</gene>
<dbReference type="OrthoDB" id="10516652at2759"/>
<evidence type="ECO:0000313" key="2">
    <source>
        <dbReference type="EMBL" id="KNE98643.1"/>
    </source>
</evidence>
<comment type="caution">
    <text evidence="2">The sequence shown here is derived from an EMBL/GenBank/DDBJ whole genome shotgun (WGS) entry which is preliminary data.</text>
</comment>
<keyword evidence="3" id="KW-1185">Reference proteome</keyword>
<accession>A0A0L0VHB5</accession>
<proteinExistence type="predicted"/>
<dbReference type="AlphaFoldDB" id="A0A0L0VHB5"/>
<reference evidence="3" key="1">
    <citation type="submission" date="2014-03" db="EMBL/GenBank/DDBJ databases">
        <title>The Genome Sequence of Puccinia striiformis f. sp. tritici PST-78.</title>
        <authorList>
            <consortium name="The Broad Institute Genome Sequencing Platform"/>
            <person name="Cuomo C."/>
            <person name="Hulbert S."/>
            <person name="Chen X."/>
            <person name="Walker B."/>
            <person name="Young S.K."/>
            <person name="Zeng Q."/>
            <person name="Gargeya S."/>
            <person name="Fitzgerald M."/>
            <person name="Haas B."/>
            <person name="Abouelleil A."/>
            <person name="Alvarado L."/>
            <person name="Arachchi H.M."/>
            <person name="Berlin A.M."/>
            <person name="Chapman S.B."/>
            <person name="Goldberg J."/>
            <person name="Griggs A."/>
            <person name="Gujja S."/>
            <person name="Hansen M."/>
            <person name="Howarth C."/>
            <person name="Imamovic A."/>
            <person name="Larimer J."/>
            <person name="McCowan C."/>
            <person name="Montmayeur A."/>
            <person name="Murphy C."/>
            <person name="Neiman D."/>
            <person name="Pearson M."/>
            <person name="Priest M."/>
            <person name="Roberts A."/>
            <person name="Saif S."/>
            <person name="Shea T."/>
            <person name="Sisk P."/>
            <person name="Sykes S."/>
            <person name="Wortman J."/>
            <person name="Nusbaum C."/>
            <person name="Birren B."/>
        </authorList>
    </citation>
    <scope>NUCLEOTIDE SEQUENCE [LARGE SCALE GENOMIC DNA]</scope>
    <source>
        <strain evidence="3">race PST-78</strain>
    </source>
</reference>